<dbReference type="PANTHER" id="PTHR13847">
    <property type="entry name" value="SARCOSINE DEHYDROGENASE-RELATED"/>
    <property type="match status" value="1"/>
</dbReference>
<dbReference type="InterPro" id="IPR036188">
    <property type="entry name" value="FAD/NAD-bd_sf"/>
</dbReference>
<dbReference type="Proteomes" id="UP001500767">
    <property type="component" value="Unassembled WGS sequence"/>
</dbReference>
<name>A0ABP6X823_9ACTN</name>
<reference evidence="5" key="1">
    <citation type="journal article" date="2019" name="Int. J. Syst. Evol. Microbiol.">
        <title>The Global Catalogue of Microorganisms (GCM) 10K type strain sequencing project: providing services to taxonomists for standard genome sequencing and annotation.</title>
        <authorList>
            <consortium name="The Broad Institute Genomics Platform"/>
            <consortium name="The Broad Institute Genome Sequencing Center for Infectious Disease"/>
            <person name="Wu L."/>
            <person name="Ma J."/>
        </authorList>
    </citation>
    <scope>NUCLEOTIDE SEQUENCE [LARGE SCALE GENOMIC DNA]</scope>
    <source>
        <strain evidence="5">JCM 16540</strain>
    </source>
</reference>
<dbReference type="SUPFAM" id="SSF54373">
    <property type="entry name" value="FAD-linked reductases, C-terminal domain"/>
    <property type="match status" value="1"/>
</dbReference>
<dbReference type="Gene3D" id="3.30.9.10">
    <property type="entry name" value="D-Amino Acid Oxidase, subunit A, domain 2"/>
    <property type="match status" value="1"/>
</dbReference>
<evidence type="ECO:0000259" key="3">
    <source>
        <dbReference type="Pfam" id="PF01266"/>
    </source>
</evidence>
<feature type="region of interest" description="Disordered" evidence="2">
    <location>
        <begin position="376"/>
        <end position="397"/>
    </location>
</feature>
<feature type="domain" description="FAD dependent oxidoreductase" evidence="3">
    <location>
        <begin position="10"/>
        <end position="363"/>
    </location>
</feature>
<evidence type="ECO:0000313" key="5">
    <source>
        <dbReference type="Proteomes" id="UP001500767"/>
    </source>
</evidence>
<dbReference type="Gene3D" id="3.50.50.60">
    <property type="entry name" value="FAD/NAD(P)-binding domain"/>
    <property type="match status" value="1"/>
</dbReference>
<dbReference type="PANTHER" id="PTHR13847:SF287">
    <property type="entry name" value="FAD-DEPENDENT OXIDOREDUCTASE DOMAIN-CONTAINING PROTEIN 1"/>
    <property type="match status" value="1"/>
</dbReference>
<evidence type="ECO:0000313" key="4">
    <source>
        <dbReference type="EMBL" id="GAA3561988.1"/>
    </source>
</evidence>
<accession>A0ABP6X823</accession>
<gene>
    <name evidence="4" type="ORF">GCM10022197_17010</name>
</gene>
<keyword evidence="1" id="KW-0560">Oxidoreductase</keyword>
<evidence type="ECO:0000256" key="1">
    <source>
        <dbReference type="ARBA" id="ARBA00023002"/>
    </source>
</evidence>
<protein>
    <submittedName>
        <fullName evidence="4">FAD-binding oxidoreductase</fullName>
    </submittedName>
</protein>
<dbReference type="PROSITE" id="PS51257">
    <property type="entry name" value="PROKAR_LIPOPROTEIN"/>
    <property type="match status" value="1"/>
</dbReference>
<dbReference type="InterPro" id="IPR006076">
    <property type="entry name" value="FAD-dep_OxRdtase"/>
</dbReference>
<dbReference type="SUPFAM" id="SSF51905">
    <property type="entry name" value="FAD/NAD(P)-binding domain"/>
    <property type="match status" value="1"/>
</dbReference>
<proteinExistence type="predicted"/>
<comment type="caution">
    <text evidence="4">The sequence shown here is derived from an EMBL/GenBank/DDBJ whole genome shotgun (WGS) entry which is preliminary data.</text>
</comment>
<keyword evidence="5" id="KW-1185">Reference proteome</keyword>
<dbReference type="EMBL" id="BAAAYR010000001">
    <property type="protein sequence ID" value="GAA3561988.1"/>
    <property type="molecule type" value="Genomic_DNA"/>
</dbReference>
<dbReference type="RefSeq" id="WP_204911382.1">
    <property type="nucleotide sequence ID" value="NZ_BAAAYR010000001.1"/>
</dbReference>
<sequence>MSGTVPRTADLVVVGAGAVGAACAYFAARAGLRVVVVDRGPVAGGTSSAGEGNLLLSDKEPGAELELALLSQRVWTQDLAEHGHLWEYEAKGGLVVSDDDAGVRALQELAVHQRGAGIETVAVGTDELPAYEPFLTRDLAGGMFYPQDAQVQPMLLTAHLLRLARGLGASVVTGSAVTGFLRDGDTVTGVRTSAGDVSAPAVLNAAGTWSGEVARLAGVHLPVLPRRGFVLVTQPLPPVVHHKVYGASYVADVASSDEALQTSPVVEGTPSGTVLVGASRERVGFDKTPSLPVLARLAAAAGALFPVLRDASLIRAYAGFRPYCPDHLPVVGPDPRAPGLWHACGHEGAGIGLSVGTGSVLAEALTGRPTALDLHPFRPERFDTPVPSTDQELAGAR</sequence>
<organism evidence="4 5">
    <name type="scientific">Microlunatus spumicola</name>
    <dbReference type="NCBI Taxonomy" id="81499"/>
    <lineage>
        <taxon>Bacteria</taxon>
        <taxon>Bacillati</taxon>
        <taxon>Actinomycetota</taxon>
        <taxon>Actinomycetes</taxon>
        <taxon>Propionibacteriales</taxon>
        <taxon>Propionibacteriaceae</taxon>
        <taxon>Microlunatus</taxon>
    </lineage>
</organism>
<evidence type="ECO:0000256" key="2">
    <source>
        <dbReference type="SAM" id="MobiDB-lite"/>
    </source>
</evidence>
<dbReference type="Pfam" id="PF01266">
    <property type="entry name" value="DAO"/>
    <property type="match status" value="1"/>
</dbReference>